<evidence type="ECO:0000313" key="3">
    <source>
        <dbReference type="Proteomes" id="UP000823928"/>
    </source>
</evidence>
<sequence>MKKVFAILVAIVLSLSIVACGETGNEGDNDNNSKIENPYYSKSLNLSEKIFEDFWLPSNRMMAYVPEYISGDIDSDLSGTAALWSYGAVLTMVGTMAKLDPEYSLNRERMSMMLKGLEEFRLPRKARVYSATVGLSEPYYDDNAWVALGMYDFVEVEGEDSECRTIAKDITDYVLSGESVNGGIFWKESVASRNTCSSGPAIVAALKEYKLSEDKKYLEAAKRIYDWTHDTLCDPLDNVYWDNATYDENTGTEIISKPKFTYNSGTMIWAGTMLYEITGNAEYLEDAKKTAEGSFAYFTMQNSNGVSYFPATPWFNLYLLQGYLSLYNIDGNNEYVEAFAKNLDIAWENGRDENGYVMPNWGVGAVLDEYKYVSLLQEAATAECYALIAGYQIKKGEQQI</sequence>
<dbReference type="InterPro" id="IPR005198">
    <property type="entry name" value="Glyco_hydro_76"/>
</dbReference>
<keyword evidence="1" id="KW-0732">Signal</keyword>
<protein>
    <submittedName>
        <fullName evidence="2">Glycoside hydrolase family 9 protein</fullName>
    </submittedName>
</protein>
<dbReference type="PROSITE" id="PS51257">
    <property type="entry name" value="PROKAR_LIPOPROTEIN"/>
    <property type="match status" value="1"/>
</dbReference>
<dbReference type="PANTHER" id="PTHR47791:SF4">
    <property type="entry name" value="(PUTATIVE SECRETED PROTEIN)-RELATED"/>
    <property type="match status" value="1"/>
</dbReference>
<dbReference type="AlphaFoldDB" id="A0A9D1JNW6"/>
<keyword evidence="2" id="KW-0378">Hydrolase</keyword>
<feature type="chain" id="PRO_5038932096" evidence="1">
    <location>
        <begin position="22"/>
        <end position="400"/>
    </location>
</feature>
<reference evidence="2" key="1">
    <citation type="submission" date="2020-10" db="EMBL/GenBank/DDBJ databases">
        <authorList>
            <person name="Gilroy R."/>
        </authorList>
    </citation>
    <scope>NUCLEOTIDE SEQUENCE</scope>
    <source>
        <strain evidence="2">6276</strain>
    </source>
</reference>
<feature type="signal peptide" evidence="1">
    <location>
        <begin position="1"/>
        <end position="21"/>
    </location>
</feature>
<dbReference type="SUPFAM" id="SSF48208">
    <property type="entry name" value="Six-hairpin glycosidases"/>
    <property type="match status" value="1"/>
</dbReference>
<gene>
    <name evidence="2" type="ORF">IAC10_12385</name>
</gene>
<organism evidence="2 3">
    <name type="scientific">Candidatus Scatousia excrementigallinarum</name>
    <dbReference type="NCBI Taxonomy" id="2840935"/>
    <lineage>
        <taxon>Bacteria</taxon>
        <taxon>Candidatus Scatousia</taxon>
    </lineage>
</organism>
<evidence type="ECO:0000256" key="1">
    <source>
        <dbReference type="SAM" id="SignalP"/>
    </source>
</evidence>
<dbReference type="InterPro" id="IPR053169">
    <property type="entry name" value="MUG_Protein"/>
</dbReference>
<dbReference type="EMBL" id="DVIU01000251">
    <property type="protein sequence ID" value="HIS37398.1"/>
    <property type="molecule type" value="Genomic_DNA"/>
</dbReference>
<dbReference type="InterPro" id="IPR008928">
    <property type="entry name" value="6-hairpin_glycosidase_sf"/>
</dbReference>
<accession>A0A9D1JNW6</accession>
<name>A0A9D1JNW6_9BACT</name>
<dbReference type="PANTHER" id="PTHR47791">
    <property type="entry name" value="MEIOTICALLY UP-REGULATED GENE 191 PROTEIN"/>
    <property type="match status" value="1"/>
</dbReference>
<proteinExistence type="predicted"/>
<evidence type="ECO:0000313" key="2">
    <source>
        <dbReference type="EMBL" id="HIS37398.1"/>
    </source>
</evidence>
<dbReference type="GO" id="GO:0005975">
    <property type="term" value="P:carbohydrate metabolic process"/>
    <property type="evidence" value="ECO:0007669"/>
    <property type="project" value="InterPro"/>
</dbReference>
<dbReference type="Pfam" id="PF03663">
    <property type="entry name" value="Glyco_hydro_76"/>
    <property type="match status" value="1"/>
</dbReference>
<comment type="caution">
    <text evidence="2">The sequence shown here is derived from an EMBL/GenBank/DDBJ whole genome shotgun (WGS) entry which is preliminary data.</text>
</comment>
<dbReference type="Gene3D" id="1.50.10.20">
    <property type="match status" value="1"/>
</dbReference>
<reference evidence="2" key="2">
    <citation type="journal article" date="2021" name="PeerJ">
        <title>Extensive microbial diversity within the chicken gut microbiome revealed by metagenomics and culture.</title>
        <authorList>
            <person name="Gilroy R."/>
            <person name="Ravi A."/>
            <person name="Getino M."/>
            <person name="Pursley I."/>
            <person name="Horton D.L."/>
            <person name="Alikhan N.F."/>
            <person name="Baker D."/>
            <person name="Gharbi K."/>
            <person name="Hall N."/>
            <person name="Watson M."/>
            <person name="Adriaenssens E.M."/>
            <person name="Foster-Nyarko E."/>
            <person name="Jarju S."/>
            <person name="Secka A."/>
            <person name="Antonio M."/>
            <person name="Oren A."/>
            <person name="Chaudhuri R.R."/>
            <person name="La Ragione R."/>
            <person name="Hildebrand F."/>
            <person name="Pallen M.J."/>
        </authorList>
    </citation>
    <scope>NUCLEOTIDE SEQUENCE</scope>
    <source>
        <strain evidence="2">6276</strain>
    </source>
</reference>
<dbReference type="GO" id="GO:0016787">
    <property type="term" value="F:hydrolase activity"/>
    <property type="evidence" value="ECO:0007669"/>
    <property type="project" value="UniProtKB-KW"/>
</dbReference>
<dbReference type="Proteomes" id="UP000823928">
    <property type="component" value="Unassembled WGS sequence"/>
</dbReference>